<comment type="caution">
    <text evidence="2">The sequence shown here is derived from an EMBL/GenBank/DDBJ whole genome shotgun (WGS) entry which is preliminary data.</text>
</comment>
<feature type="signal peptide" evidence="1">
    <location>
        <begin position="1"/>
        <end position="20"/>
    </location>
</feature>
<dbReference type="AlphaFoldDB" id="A0ABD1LNE2"/>
<gene>
    <name evidence="2" type="ORF">Fmac_024093</name>
</gene>
<keyword evidence="3" id="KW-1185">Reference proteome</keyword>
<accession>A0ABD1LNE2</accession>
<evidence type="ECO:0000256" key="1">
    <source>
        <dbReference type="SAM" id="SignalP"/>
    </source>
</evidence>
<evidence type="ECO:0000313" key="2">
    <source>
        <dbReference type="EMBL" id="KAL2325035.1"/>
    </source>
</evidence>
<proteinExistence type="predicted"/>
<reference evidence="2 3" key="1">
    <citation type="submission" date="2024-08" db="EMBL/GenBank/DDBJ databases">
        <title>Insights into the chromosomal genome structure of Flemingia macrophylla.</title>
        <authorList>
            <person name="Ding Y."/>
            <person name="Zhao Y."/>
            <person name="Bi W."/>
            <person name="Wu M."/>
            <person name="Zhao G."/>
            <person name="Gong Y."/>
            <person name="Li W."/>
            <person name="Zhang P."/>
        </authorList>
    </citation>
    <scope>NUCLEOTIDE SEQUENCE [LARGE SCALE GENOMIC DNA]</scope>
    <source>
        <strain evidence="2">DYQJB</strain>
        <tissue evidence="2">Leaf</tissue>
    </source>
</reference>
<keyword evidence="1" id="KW-0732">Signal</keyword>
<dbReference type="Proteomes" id="UP001603857">
    <property type="component" value="Unassembled WGS sequence"/>
</dbReference>
<name>A0ABD1LNE2_9FABA</name>
<protein>
    <submittedName>
        <fullName evidence="2">Uncharacterized protein</fullName>
    </submittedName>
</protein>
<dbReference type="EMBL" id="JBGMDY010000008">
    <property type="protein sequence ID" value="KAL2325035.1"/>
    <property type="molecule type" value="Genomic_DNA"/>
</dbReference>
<evidence type="ECO:0000313" key="3">
    <source>
        <dbReference type="Proteomes" id="UP001603857"/>
    </source>
</evidence>
<feature type="chain" id="PRO_5044797957" evidence="1">
    <location>
        <begin position="21"/>
        <end position="59"/>
    </location>
</feature>
<organism evidence="2 3">
    <name type="scientific">Flemingia macrophylla</name>
    <dbReference type="NCBI Taxonomy" id="520843"/>
    <lineage>
        <taxon>Eukaryota</taxon>
        <taxon>Viridiplantae</taxon>
        <taxon>Streptophyta</taxon>
        <taxon>Embryophyta</taxon>
        <taxon>Tracheophyta</taxon>
        <taxon>Spermatophyta</taxon>
        <taxon>Magnoliopsida</taxon>
        <taxon>eudicotyledons</taxon>
        <taxon>Gunneridae</taxon>
        <taxon>Pentapetalae</taxon>
        <taxon>rosids</taxon>
        <taxon>fabids</taxon>
        <taxon>Fabales</taxon>
        <taxon>Fabaceae</taxon>
        <taxon>Papilionoideae</taxon>
        <taxon>50 kb inversion clade</taxon>
        <taxon>NPAAA clade</taxon>
        <taxon>indigoferoid/millettioid clade</taxon>
        <taxon>Phaseoleae</taxon>
        <taxon>Flemingia</taxon>
    </lineage>
</organism>
<sequence length="59" mass="6239">MAISKLTLVSIVVLNATGDAGYLQDQIYVTELVGLVVNGVNVFLRVPPVTIKSVRAIGI</sequence>